<dbReference type="PANTHER" id="PTHR33972:SF2">
    <property type="entry name" value="OS04G0606700 PROTEIN"/>
    <property type="match status" value="1"/>
</dbReference>
<dbReference type="PANTHER" id="PTHR33972">
    <property type="entry name" value="EXPRESSED PROTEIN"/>
    <property type="match status" value="1"/>
</dbReference>
<comment type="caution">
    <text evidence="2">The sequence shown here is derived from an EMBL/GenBank/DDBJ whole genome shotgun (WGS) entry which is preliminary data.</text>
</comment>
<dbReference type="Proteomes" id="UP001140949">
    <property type="component" value="Unassembled WGS sequence"/>
</dbReference>
<gene>
    <name evidence="2" type="ORF">M6B38_282620</name>
</gene>
<protein>
    <submittedName>
        <fullName evidence="2">Uncharacterized protein</fullName>
    </submittedName>
</protein>
<reference evidence="2" key="1">
    <citation type="journal article" date="2023" name="GigaByte">
        <title>Genome assembly of the bearded iris, Iris pallida Lam.</title>
        <authorList>
            <person name="Bruccoleri R.E."/>
            <person name="Oakeley E.J."/>
            <person name="Faust A.M.E."/>
            <person name="Altorfer M."/>
            <person name="Dessus-Babus S."/>
            <person name="Burckhardt D."/>
            <person name="Oertli M."/>
            <person name="Naumann U."/>
            <person name="Petersen F."/>
            <person name="Wong J."/>
        </authorList>
    </citation>
    <scope>NUCLEOTIDE SEQUENCE</scope>
    <source>
        <strain evidence="2">GSM-AAB239-AS_SAM_17_03QT</strain>
    </source>
</reference>
<keyword evidence="3" id="KW-1185">Reference proteome</keyword>
<feature type="region of interest" description="Disordered" evidence="1">
    <location>
        <begin position="32"/>
        <end position="58"/>
    </location>
</feature>
<evidence type="ECO:0000313" key="2">
    <source>
        <dbReference type="EMBL" id="KAJ6846657.1"/>
    </source>
</evidence>
<dbReference type="AlphaFoldDB" id="A0AAX6I1K4"/>
<sequence length="166" mass="18412">MARILSQTLTHGHLPSFVPRLISSIRLRSKLPDANNQQPSDPDLESDPIKPGSGSGSEVEEVLGVRRLEEAIHSIVVRKLAPDWLLFVPGSSYWVPPPPRRSRSSSVEEVVGRMRRQMMSAEEEKMSLKSARGWPSKAYFVEGVLPQPVKKTLGKVVSSLSDDEES</sequence>
<evidence type="ECO:0000313" key="3">
    <source>
        <dbReference type="Proteomes" id="UP001140949"/>
    </source>
</evidence>
<name>A0AAX6I1K4_IRIPA</name>
<evidence type="ECO:0000256" key="1">
    <source>
        <dbReference type="SAM" id="MobiDB-lite"/>
    </source>
</evidence>
<dbReference type="EMBL" id="JANAVB010005597">
    <property type="protein sequence ID" value="KAJ6846657.1"/>
    <property type="molecule type" value="Genomic_DNA"/>
</dbReference>
<organism evidence="2 3">
    <name type="scientific">Iris pallida</name>
    <name type="common">Sweet iris</name>
    <dbReference type="NCBI Taxonomy" id="29817"/>
    <lineage>
        <taxon>Eukaryota</taxon>
        <taxon>Viridiplantae</taxon>
        <taxon>Streptophyta</taxon>
        <taxon>Embryophyta</taxon>
        <taxon>Tracheophyta</taxon>
        <taxon>Spermatophyta</taxon>
        <taxon>Magnoliopsida</taxon>
        <taxon>Liliopsida</taxon>
        <taxon>Asparagales</taxon>
        <taxon>Iridaceae</taxon>
        <taxon>Iridoideae</taxon>
        <taxon>Irideae</taxon>
        <taxon>Iris</taxon>
    </lineage>
</organism>
<proteinExistence type="predicted"/>
<accession>A0AAX6I1K4</accession>
<reference evidence="2" key="2">
    <citation type="submission" date="2023-04" db="EMBL/GenBank/DDBJ databases">
        <authorList>
            <person name="Bruccoleri R.E."/>
            <person name="Oakeley E.J."/>
            <person name="Faust A.-M."/>
            <person name="Dessus-Babus S."/>
            <person name="Altorfer M."/>
            <person name="Burckhardt D."/>
            <person name="Oertli M."/>
            <person name="Naumann U."/>
            <person name="Petersen F."/>
            <person name="Wong J."/>
        </authorList>
    </citation>
    <scope>NUCLEOTIDE SEQUENCE</scope>
    <source>
        <strain evidence="2">GSM-AAB239-AS_SAM_17_03QT</strain>
        <tissue evidence="2">Leaf</tissue>
    </source>
</reference>